<gene>
    <name evidence="1" type="primary">ARG81_1</name>
    <name evidence="1" type="ORF">H2198_000530</name>
</gene>
<keyword evidence="2" id="KW-1185">Reference proteome</keyword>
<evidence type="ECO:0000313" key="1">
    <source>
        <dbReference type="EMBL" id="KAJ9664027.1"/>
    </source>
</evidence>
<protein>
    <submittedName>
        <fullName evidence="1">Arginine metabolism regulation protein II</fullName>
    </submittedName>
</protein>
<comment type="caution">
    <text evidence="1">The sequence shown here is derived from an EMBL/GenBank/DDBJ whole genome shotgun (WGS) entry which is preliminary data.</text>
</comment>
<name>A0ACC3AJP4_9EURO</name>
<accession>A0ACC3AJP4</accession>
<reference evidence="1" key="1">
    <citation type="submission" date="2022-10" db="EMBL/GenBank/DDBJ databases">
        <title>Culturing micro-colonial fungi from biological soil crusts in the Mojave desert and describing Neophaeococcomyces mojavensis, and introducing the new genera and species Taxawa tesnikishii.</title>
        <authorList>
            <person name="Kurbessoian T."/>
            <person name="Stajich J.E."/>
        </authorList>
    </citation>
    <scope>NUCLEOTIDE SEQUENCE</scope>
    <source>
        <strain evidence="1">JES_112</strain>
    </source>
</reference>
<sequence>MLRSRIICEGYHFQLAWVDRDTGDYNPYQRRAYPCHLTWMGYPKWTWKDIEHLIRNCDPDGEMKCRCELHHEVSPFTAFPQAPGVIDSTDADEVQTETTISPLPRLSSFVDADVWGESESSQRQGQVISGGLNRSDLIIRFQHEHLNAPIPDTVLKTSSGKLLKRCRNLNRRQDVLAVQPTNSIWLFSSQLTPFLNINATPNERRLFHHYLSYLAKGMIPIRDERNPWETVYPLLATRCTHSIGARALYHGLLAQSAHHLANLKGVERGTQERATAVRQYGMALRLLRQSLSLPSEDYSTVLAAIITILLTEHVLQGTSIGWQDHICGAWSFVKRFLDKQPWKSSPEAFTITQNFALSVMISSTVDIKILAAAPADGISELDNLLHDLVAMPLFGYTLGGTAHMLAAMNRTRLLEAHMRAMYGDVKPSELDSDIVNEVDEILQLCHVSLKDKVEAYVAHRIASGVTVDFRMRTLTELHLRLFNNGVIIYLLCTVLRFPPFLVASQVLQVLNDAAAFFGMHRNTVSIWPVFIAAAEAYTPEAQALATHCLEFLIGSGLINRRNMLYIIHRVWCDRSQLAREGRCRPGNVSVDWRQVMHELHTHILLL</sequence>
<evidence type="ECO:0000313" key="2">
    <source>
        <dbReference type="Proteomes" id="UP001172386"/>
    </source>
</evidence>
<dbReference type="EMBL" id="JAPDRQ010000005">
    <property type="protein sequence ID" value="KAJ9664027.1"/>
    <property type="molecule type" value="Genomic_DNA"/>
</dbReference>
<organism evidence="1 2">
    <name type="scientific">Neophaeococcomyces mojaviensis</name>
    <dbReference type="NCBI Taxonomy" id="3383035"/>
    <lineage>
        <taxon>Eukaryota</taxon>
        <taxon>Fungi</taxon>
        <taxon>Dikarya</taxon>
        <taxon>Ascomycota</taxon>
        <taxon>Pezizomycotina</taxon>
        <taxon>Eurotiomycetes</taxon>
        <taxon>Chaetothyriomycetidae</taxon>
        <taxon>Chaetothyriales</taxon>
        <taxon>Chaetothyriales incertae sedis</taxon>
        <taxon>Neophaeococcomyces</taxon>
    </lineage>
</organism>
<dbReference type="Proteomes" id="UP001172386">
    <property type="component" value="Unassembled WGS sequence"/>
</dbReference>
<proteinExistence type="predicted"/>